<dbReference type="AlphaFoldDB" id="A0A8T4IBZ6"/>
<dbReference type="EMBL" id="JAGRQC010000002">
    <property type="protein sequence ID" value="MBR0552177.1"/>
    <property type="molecule type" value="Genomic_DNA"/>
</dbReference>
<name>A0A8T4IBZ6_9SPHN</name>
<sequence>MMKKAKTTVALSALIALSACGIFKGGKKTTPVLGERVPILVTENSIKPDETIANVPVTVPAPTANANWTQPGGDAPKAMGNLALGDTLSQAWTAQIPGGSDRAHLAAAPVVADGHLYVMDTEGAVHAFAADNGSQVWVHKTSNNTENARSLFGGGVSFENGKLYATNGLGDVVAMNAADGSEIWRQKPGSGGPLRGSPTLANGNVYVLSQDNQLFALSQADGHVVWTQSGSLESQGVFGVAAPAAARGTVVAGFSSGELNAYRYENGNQLWGDSLSRSSISISVSSLADIDADPVIDNDQVYAVGQGGRMVALDILSGRRLWEQNLAGISTPWVVGDWIYVVTDDGKLLNMARSTGKVRWISQLQNYRNMKKKKDPISWVGPVMAGNRLILANSEGQITSVSPTDGAVGATMTTKGSFSLSPVVANNMLYMLTDGGRIIAYR</sequence>
<organism evidence="3 4">
    <name type="scientific">Stakelama marina</name>
    <dbReference type="NCBI Taxonomy" id="2826939"/>
    <lineage>
        <taxon>Bacteria</taxon>
        <taxon>Pseudomonadati</taxon>
        <taxon>Pseudomonadota</taxon>
        <taxon>Alphaproteobacteria</taxon>
        <taxon>Sphingomonadales</taxon>
        <taxon>Sphingomonadaceae</taxon>
        <taxon>Stakelama</taxon>
    </lineage>
</organism>
<dbReference type="Gene3D" id="2.130.10.10">
    <property type="entry name" value="YVTN repeat-like/Quinoprotein amine dehydrogenase"/>
    <property type="match status" value="1"/>
</dbReference>
<reference evidence="3" key="1">
    <citation type="submission" date="2021-04" db="EMBL/GenBank/DDBJ databases">
        <title>Ouciella asimina sp. nov., isolated from the surface seawater in the hydrothermal field of Okinawa Trough.</title>
        <authorList>
            <person name="Shuang W."/>
        </authorList>
    </citation>
    <scope>NUCLEOTIDE SEQUENCE</scope>
    <source>
        <strain evidence="3">LXI357</strain>
    </source>
</reference>
<dbReference type="Pfam" id="PF13360">
    <property type="entry name" value="PQQ_2"/>
    <property type="match status" value="2"/>
</dbReference>
<dbReference type="InterPro" id="IPR002372">
    <property type="entry name" value="PQQ_rpt_dom"/>
</dbReference>
<proteinExistence type="predicted"/>
<protein>
    <submittedName>
        <fullName evidence="3">PQQ-binding-like beta-propeller repeat protein</fullName>
    </submittedName>
</protein>
<dbReference type="InterPro" id="IPR015943">
    <property type="entry name" value="WD40/YVTN_repeat-like_dom_sf"/>
</dbReference>
<feature type="signal peptide" evidence="1">
    <location>
        <begin position="1"/>
        <end position="21"/>
    </location>
</feature>
<dbReference type="SUPFAM" id="SSF50998">
    <property type="entry name" value="Quinoprotein alcohol dehydrogenase-like"/>
    <property type="match status" value="1"/>
</dbReference>
<evidence type="ECO:0000313" key="4">
    <source>
        <dbReference type="Proteomes" id="UP000676996"/>
    </source>
</evidence>
<evidence type="ECO:0000256" key="1">
    <source>
        <dbReference type="SAM" id="SignalP"/>
    </source>
</evidence>
<dbReference type="PANTHER" id="PTHR34512:SF30">
    <property type="entry name" value="OUTER MEMBRANE PROTEIN ASSEMBLY FACTOR BAMB"/>
    <property type="match status" value="1"/>
</dbReference>
<gene>
    <name evidence="3" type="ORF">J7S20_06655</name>
</gene>
<keyword evidence="1" id="KW-0732">Signal</keyword>
<dbReference type="SMART" id="SM00564">
    <property type="entry name" value="PQQ"/>
    <property type="match status" value="5"/>
</dbReference>
<dbReference type="InterPro" id="IPR018391">
    <property type="entry name" value="PQQ_b-propeller_rpt"/>
</dbReference>
<dbReference type="RefSeq" id="WP_284053472.1">
    <property type="nucleotide sequence ID" value="NZ_JAGRQC010000002.1"/>
</dbReference>
<dbReference type="PANTHER" id="PTHR34512">
    <property type="entry name" value="CELL SURFACE PROTEIN"/>
    <property type="match status" value="1"/>
</dbReference>
<evidence type="ECO:0000259" key="2">
    <source>
        <dbReference type="Pfam" id="PF13360"/>
    </source>
</evidence>
<dbReference type="Proteomes" id="UP000676996">
    <property type="component" value="Unassembled WGS sequence"/>
</dbReference>
<dbReference type="InterPro" id="IPR011047">
    <property type="entry name" value="Quinoprotein_ADH-like_sf"/>
</dbReference>
<accession>A0A8T4IBZ6</accession>
<comment type="caution">
    <text evidence="3">The sequence shown here is derived from an EMBL/GenBank/DDBJ whole genome shotgun (WGS) entry which is preliminary data.</text>
</comment>
<feature type="domain" description="Pyrrolo-quinoline quinone repeat" evidence="2">
    <location>
        <begin position="90"/>
        <end position="144"/>
    </location>
</feature>
<feature type="domain" description="Pyrrolo-quinoline quinone repeat" evidence="2">
    <location>
        <begin position="152"/>
        <end position="361"/>
    </location>
</feature>
<keyword evidence="4" id="KW-1185">Reference proteome</keyword>
<evidence type="ECO:0000313" key="3">
    <source>
        <dbReference type="EMBL" id="MBR0552177.1"/>
    </source>
</evidence>
<dbReference type="PROSITE" id="PS51257">
    <property type="entry name" value="PROKAR_LIPOPROTEIN"/>
    <property type="match status" value="1"/>
</dbReference>
<feature type="chain" id="PRO_5035802092" evidence="1">
    <location>
        <begin position="22"/>
        <end position="442"/>
    </location>
</feature>